<protein>
    <recommendedName>
        <fullName evidence="8">Glutamate-1-semialdehyde 2,1-aminomutase</fullName>
        <shortName evidence="8">GSA</shortName>
        <ecNumber evidence="8">5.4.3.8</ecNumber>
    </recommendedName>
    <alternativeName>
        <fullName evidence="8">Glutamate-1-semialdehyde aminotransferase</fullName>
        <shortName evidence="8">GSA-AT</shortName>
    </alternativeName>
</protein>
<dbReference type="InterPro" id="IPR005814">
    <property type="entry name" value="Aminotrans_3"/>
</dbReference>
<evidence type="ECO:0000256" key="4">
    <source>
        <dbReference type="ARBA" id="ARBA00008981"/>
    </source>
</evidence>
<comment type="similarity">
    <text evidence="4 8">Belongs to the class-III pyridoxal-phosphate-dependent aminotransferase family. HemL subfamily.</text>
</comment>
<comment type="subcellular location">
    <subcellularLocation>
        <location evidence="8">Cytoplasm</location>
    </subcellularLocation>
</comment>
<gene>
    <name evidence="8 9" type="primary">hemL</name>
    <name evidence="9" type="ORF">H9763_01115</name>
</gene>
<dbReference type="PANTHER" id="PTHR43713">
    <property type="entry name" value="GLUTAMATE-1-SEMIALDEHYDE 2,1-AMINOMUTASE"/>
    <property type="match status" value="1"/>
</dbReference>
<keyword evidence="7 8" id="KW-0627">Porphyrin biosynthesis</keyword>
<dbReference type="GO" id="GO:0008483">
    <property type="term" value="F:transaminase activity"/>
    <property type="evidence" value="ECO:0007669"/>
    <property type="project" value="InterPro"/>
</dbReference>
<evidence type="ECO:0000313" key="9">
    <source>
        <dbReference type="EMBL" id="HJB90052.1"/>
    </source>
</evidence>
<comment type="subunit">
    <text evidence="8">Homodimer.</text>
</comment>
<dbReference type="AlphaFoldDB" id="A0A9D2SCY7"/>
<dbReference type="InterPro" id="IPR004639">
    <property type="entry name" value="4pyrrol_synth_GluAld_NH2Trfase"/>
</dbReference>
<evidence type="ECO:0000256" key="8">
    <source>
        <dbReference type="HAMAP-Rule" id="MF_00375"/>
    </source>
</evidence>
<dbReference type="Gene3D" id="3.40.640.10">
    <property type="entry name" value="Type I PLP-dependent aspartate aminotransferase-like (Major domain)"/>
    <property type="match status" value="1"/>
</dbReference>
<keyword evidence="8" id="KW-0963">Cytoplasm</keyword>
<organism evidence="9 10">
    <name type="scientific">Candidatus Eisenbergiella merdigallinarum</name>
    <dbReference type="NCBI Taxonomy" id="2838552"/>
    <lineage>
        <taxon>Bacteria</taxon>
        <taxon>Bacillati</taxon>
        <taxon>Bacillota</taxon>
        <taxon>Clostridia</taxon>
        <taxon>Lachnospirales</taxon>
        <taxon>Lachnospiraceae</taxon>
        <taxon>Eisenbergiella</taxon>
    </lineage>
</organism>
<reference evidence="9" key="2">
    <citation type="submission" date="2021-04" db="EMBL/GenBank/DDBJ databases">
        <authorList>
            <person name="Gilroy R."/>
        </authorList>
    </citation>
    <scope>NUCLEOTIDE SEQUENCE</scope>
    <source>
        <strain evidence="9">USAMLcec3-2134</strain>
    </source>
</reference>
<dbReference type="NCBIfam" id="TIGR00713">
    <property type="entry name" value="hemL"/>
    <property type="match status" value="1"/>
</dbReference>
<evidence type="ECO:0000256" key="7">
    <source>
        <dbReference type="ARBA" id="ARBA00023244"/>
    </source>
</evidence>
<reference evidence="9" key="1">
    <citation type="journal article" date="2021" name="PeerJ">
        <title>Extensive microbial diversity within the chicken gut microbiome revealed by metagenomics and culture.</title>
        <authorList>
            <person name="Gilroy R."/>
            <person name="Ravi A."/>
            <person name="Getino M."/>
            <person name="Pursley I."/>
            <person name="Horton D.L."/>
            <person name="Alikhan N.F."/>
            <person name="Baker D."/>
            <person name="Gharbi K."/>
            <person name="Hall N."/>
            <person name="Watson M."/>
            <person name="Adriaenssens E.M."/>
            <person name="Foster-Nyarko E."/>
            <person name="Jarju S."/>
            <person name="Secka A."/>
            <person name="Antonio M."/>
            <person name="Oren A."/>
            <person name="Chaudhuri R.R."/>
            <person name="La Ragione R."/>
            <person name="Hildebrand F."/>
            <person name="Pallen M.J."/>
        </authorList>
    </citation>
    <scope>NUCLEOTIDE SEQUENCE</scope>
    <source>
        <strain evidence="9">USAMLcec3-2134</strain>
    </source>
</reference>
<dbReference type="Proteomes" id="UP000886883">
    <property type="component" value="Unassembled WGS sequence"/>
</dbReference>
<comment type="pathway">
    <text evidence="3">Porphyrin-containing compound metabolism; protoporphyrin-IX biosynthesis; 5-aminolevulinate from L-glutamyl-tRNA(Glu): step 2/2.</text>
</comment>
<sequence length="424" mass="45431">MSRSEELFEKASRLMPGGVNSPVRAFGAVGGHPFFVRRAQGPWLYDEDGRRYLDYVCSWGPCILGHACPPVIEAVQKACADGLTFGAPTQKEGILAEMICACVPDVEMVRLVSSGTEAVMSAVRLARGFTGREKIIKFAGNYHGHSDGLLVKAGSGMMTQSVPDSAGVPEGYAKTTLTAVYNDPDSVRRLMEENRGEVAAVVVEPVAANMGVVPPEPGFLEFLRAITEENGALLVFDEVITGFRLGLGGATEYTGVHADLHTFGKIVGGGMPLAAYGGSEKIMSCVAPLGPVYQAGTLSGNPAAVTAGIATLKILMDRPQLYRELDEKAARLERAFLEKGLTVNRAGSLLTPFFTGGREVKNYDGALRCDRRAFADYFAWMLSQDIYVAPSPFEAMFVSAAHSDGLIEETCRAIGEWRADAGRD</sequence>
<comment type="catalytic activity">
    <reaction evidence="1 8">
        <text>(S)-4-amino-5-oxopentanoate = 5-aminolevulinate</text>
        <dbReference type="Rhea" id="RHEA:14265"/>
        <dbReference type="ChEBI" id="CHEBI:57501"/>
        <dbReference type="ChEBI" id="CHEBI:356416"/>
        <dbReference type="EC" id="5.4.3.8"/>
    </reaction>
</comment>
<dbReference type="PANTHER" id="PTHR43713:SF3">
    <property type="entry name" value="GLUTAMATE-1-SEMIALDEHYDE 2,1-AMINOMUTASE 1, CHLOROPLASTIC-RELATED"/>
    <property type="match status" value="1"/>
</dbReference>
<dbReference type="InterPro" id="IPR015421">
    <property type="entry name" value="PyrdxlP-dep_Trfase_major"/>
</dbReference>
<feature type="modified residue" description="N6-(pyridoxal phosphate)lysine" evidence="8">
    <location>
        <position position="265"/>
    </location>
</feature>
<keyword evidence="5 8" id="KW-0663">Pyridoxal phosphate</keyword>
<evidence type="ECO:0000313" key="10">
    <source>
        <dbReference type="Proteomes" id="UP000886883"/>
    </source>
</evidence>
<dbReference type="Pfam" id="PF00202">
    <property type="entry name" value="Aminotran_3"/>
    <property type="match status" value="1"/>
</dbReference>
<dbReference type="GO" id="GO:0042286">
    <property type="term" value="F:glutamate-1-semialdehyde 2,1-aminomutase activity"/>
    <property type="evidence" value="ECO:0007669"/>
    <property type="project" value="UniProtKB-UniRule"/>
</dbReference>
<accession>A0A9D2SCY7</accession>
<comment type="caution">
    <text evidence="9">The sequence shown here is derived from an EMBL/GenBank/DDBJ whole genome shotgun (WGS) entry which is preliminary data.</text>
</comment>
<dbReference type="EMBL" id="DWXE01000005">
    <property type="protein sequence ID" value="HJB90052.1"/>
    <property type="molecule type" value="Genomic_DNA"/>
</dbReference>
<keyword evidence="6 8" id="KW-0413">Isomerase</keyword>
<dbReference type="FunFam" id="3.40.640.10:FF:000021">
    <property type="entry name" value="Glutamate-1-semialdehyde 2,1-aminomutase"/>
    <property type="match status" value="1"/>
</dbReference>
<evidence type="ECO:0000256" key="1">
    <source>
        <dbReference type="ARBA" id="ARBA00001579"/>
    </source>
</evidence>
<dbReference type="SUPFAM" id="SSF53383">
    <property type="entry name" value="PLP-dependent transferases"/>
    <property type="match status" value="1"/>
</dbReference>
<dbReference type="GO" id="GO:0006782">
    <property type="term" value="P:protoporphyrinogen IX biosynthetic process"/>
    <property type="evidence" value="ECO:0007669"/>
    <property type="project" value="UniProtKB-UniRule"/>
</dbReference>
<evidence type="ECO:0000256" key="6">
    <source>
        <dbReference type="ARBA" id="ARBA00023235"/>
    </source>
</evidence>
<name>A0A9D2SCY7_9FIRM</name>
<dbReference type="GO" id="GO:0005737">
    <property type="term" value="C:cytoplasm"/>
    <property type="evidence" value="ECO:0007669"/>
    <property type="project" value="UniProtKB-SubCell"/>
</dbReference>
<proteinExistence type="inferred from homology"/>
<dbReference type="Gene3D" id="3.90.1150.10">
    <property type="entry name" value="Aspartate Aminotransferase, domain 1"/>
    <property type="match status" value="1"/>
</dbReference>
<evidence type="ECO:0000256" key="5">
    <source>
        <dbReference type="ARBA" id="ARBA00022898"/>
    </source>
</evidence>
<dbReference type="HAMAP" id="MF_00375">
    <property type="entry name" value="HemL_aminotrans_3"/>
    <property type="match status" value="1"/>
</dbReference>
<dbReference type="InterPro" id="IPR015424">
    <property type="entry name" value="PyrdxlP-dep_Trfase"/>
</dbReference>
<evidence type="ECO:0000256" key="3">
    <source>
        <dbReference type="ARBA" id="ARBA00004819"/>
    </source>
</evidence>
<dbReference type="EC" id="5.4.3.8" evidence="8"/>
<dbReference type="GO" id="GO:0030170">
    <property type="term" value="F:pyridoxal phosphate binding"/>
    <property type="evidence" value="ECO:0007669"/>
    <property type="project" value="InterPro"/>
</dbReference>
<comment type="cofactor">
    <cofactor evidence="2 8">
        <name>pyridoxal 5'-phosphate</name>
        <dbReference type="ChEBI" id="CHEBI:597326"/>
    </cofactor>
</comment>
<dbReference type="InterPro" id="IPR015422">
    <property type="entry name" value="PyrdxlP-dep_Trfase_small"/>
</dbReference>
<dbReference type="NCBIfam" id="NF000818">
    <property type="entry name" value="PRK00062.1"/>
    <property type="match status" value="1"/>
</dbReference>
<evidence type="ECO:0000256" key="2">
    <source>
        <dbReference type="ARBA" id="ARBA00001933"/>
    </source>
</evidence>
<dbReference type="CDD" id="cd00610">
    <property type="entry name" value="OAT_like"/>
    <property type="match status" value="1"/>
</dbReference>